<dbReference type="EMBL" id="JANBUK010002682">
    <property type="protein sequence ID" value="KAJ2771078.1"/>
    <property type="molecule type" value="Genomic_DNA"/>
</dbReference>
<gene>
    <name evidence="1" type="ORF">GGI18_005100</name>
</gene>
<name>A0ACC1K0B7_9FUNG</name>
<evidence type="ECO:0000313" key="2">
    <source>
        <dbReference type="Proteomes" id="UP001140066"/>
    </source>
</evidence>
<reference evidence="1" key="1">
    <citation type="submission" date="2022-07" db="EMBL/GenBank/DDBJ databases">
        <title>Phylogenomic reconstructions and comparative analyses of Kickxellomycotina fungi.</title>
        <authorList>
            <person name="Reynolds N.K."/>
            <person name="Stajich J.E."/>
            <person name="Barry K."/>
            <person name="Grigoriev I.V."/>
            <person name="Crous P."/>
            <person name="Smith M.E."/>
        </authorList>
    </citation>
    <scope>NUCLEOTIDE SEQUENCE</scope>
    <source>
        <strain evidence="1">BCRC 34191</strain>
    </source>
</reference>
<proteinExistence type="predicted"/>
<sequence>RSGQYSSRCASGHHGPVLLQLGQCADRRYQRPSGVPLQWTCGLAYCSDRIHSWSRTSNTDQLQPSRL</sequence>
<organism evidence="1 2">
    <name type="scientific">Coemansia linderi</name>
    <dbReference type="NCBI Taxonomy" id="2663919"/>
    <lineage>
        <taxon>Eukaryota</taxon>
        <taxon>Fungi</taxon>
        <taxon>Fungi incertae sedis</taxon>
        <taxon>Zoopagomycota</taxon>
        <taxon>Kickxellomycotina</taxon>
        <taxon>Kickxellomycetes</taxon>
        <taxon>Kickxellales</taxon>
        <taxon>Kickxellaceae</taxon>
        <taxon>Coemansia</taxon>
    </lineage>
</organism>
<keyword evidence="2" id="KW-1185">Reference proteome</keyword>
<protein>
    <submittedName>
        <fullName evidence="1">Uncharacterized protein</fullName>
    </submittedName>
</protein>
<accession>A0ACC1K0B7</accession>
<evidence type="ECO:0000313" key="1">
    <source>
        <dbReference type="EMBL" id="KAJ2771078.1"/>
    </source>
</evidence>
<dbReference type="Proteomes" id="UP001140066">
    <property type="component" value="Unassembled WGS sequence"/>
</dbReference>
<comment type="caution">
    <text evidence="1">The sequence shown here is derived from an EMBL/GenBank/DDBJ whole genome shotgun (WGS) entry which is preliminary data.</text>
</comment>
<feature type="non-terminal residue" evidence="1">
    <location>
        <position position="67"/>
    </location>
</feature>
<feature type="non-terminal residue" evidence="1">
    <location>
        <position position="1"/>
    </location>
</feature>